<proteinExistence type="predicted"/>
<dbReference type="EMBL" id="CP066690">
    <property type="protein sequence ID" value="QQG45664.1"/>
    <property type="molecule type" value="Genomic_DNA"/>
</dbReference>
<evidence type="ECO:0000313" key="2">
    <source>
        <dbReference type="Proteomes" id="UP000595618"/>
    </source>
</evidence>
<gene>
    <name evidence="1" type="ORF">HYW89_01965</name>
</gene>
<dbReference type="Proteomes" id="UP000595618">
    <property type="component" value="Chromosome"/>
</dbReference>
<organism evidence="1 2">
    <name type="scientific">Candidatus Sungiibacteriota bacterium</name>
    <dbReference type="NCBI Taxonomy" id="2750080"/>
    <lineage>
        <taxon>Bacteria</taxon>
        <taxon>Candidatus Sungiibacteriota</taxon>
    </lineage>
</organism>
<dbReference type="AlphaFoldDB" id="A0A7T5UQB8"/>
<sequence length="373" mass="42340">MERSEQPKLEKPITGTGGEFLEKRKELRLPAIEVKNKVISLNPAFEGTLPFKIEQGKPLPFAYFFTPTPSQSPEEKIHHVSVMPERGYKEVPGRGRSGLIGSVVFEDQQGRRYRDLGIKGIGVFNLSFDTGSAEVARVIEQGPHEALGLVNYPHAIRDWDYAEDFLRSGIRTYRIVAIASLEEIVDENGQKISVFEAKRLKIIPEGMNPVIEVRAFGTTERIDYLASGGQDRERMALDDAKALVAQELGKDPQKFSWEEYTEWFVKTLGQQVAKIRNLGLHNGYLTSHNITLDCRIVDLDSVASVRDKIEDYRRFGVIHSKEWFYKGDLSMARGSLQDLISSLQRLGLLQSLNSSSFIELFNSEYQEELVRRE</sequence>
<evidence type="ECO:0000313" key="1">
    <source>
        <dbReference type="EMBL" id="QQG45664.1"/>
    </source>
</evidence>
<reference evidence="1 2" key="1">
    <citation type="submission" date="2020-07" db="EMBL/GenBank/DDBJ databases">
        <title>Huge and variable diversity of episymbiotic CPR bacteria and DPANN archaea in groundwater ecosystems.</title>
        <authorList>
            <person name="He C.Y."/>
            <person name="Keren R."/>
            <person name="Whittaker M."/>
            <person name="Farag I.F."/>
            <person name="Doudna J."/>
            <person name="Cate J.H.D."/>
            <person name="Banfield J.F."/>
        </authorList>
    </citation>
    <scope>NUCLEOTIDE SEQUENCE [LARGE SCALE GENOMIC DNA]</scope>
    <source>
        <strain evidence="1">NC_groundwater_541_Ag_S-0.1um_46_50</strain>
    </source>
</reference>
<protein>
    <submittedName>
        <fullName evidence="1">Uncharacterized protein</fullName>
    </submittedName>
</protein>
<accession>A0A7T5UQB8</accession>
<name>A0A7T5UQB8_9BACT</name>